<dbReference type="EMBL" id="FOND01000006">
    <property type="protein sequence ID" value="SFE82539.1"/>
    <property type="molecule type" value="Genomic_DNA"/>
</dbReference>
<name>A0A1I2DQ27_9ACTN</name>
<organism evidence="1 2">
    <name type="scientific">Blastococcus tunisiensis</name>
    <dbReference type="NCBI Taxonomy" id="1798228"/>
    <lineage>
        <taxon>Bacteria</taxon>
        <taxon>Bacillati</taxon>
        <taxon>Actinomycetota</taxon>
        <taxon>Actinomycetes</taxon>
        <taxon>Geodermatophilales</taxon>
        <taxon>Geodermatophilaceae</taxon>
        <taxon>Blastococcus</taxon>
    </lineage>
</organism>
<keyword evidence="2" id="KW-1185">Reference proteome</keyword>
<gene>
    <name evidence="1" type="ORF">SAMN05216574_10676</name>
</gene>
<dbReference type="Proteomes" id="UP000198589">
    <property type="component" value="Unassembled WGS sequence"/>
</dbReference>
<evidence type="ECO:0000313" key="2">
    <source>
        <dbReference type="Proteomes" id="UP000198589"/>
    </source>
</evidence>
<dbReference type="AlphaFoldDB" id="A0A1I2DQ27"/>
<accession>A0A1I2DQ27</accession>
<dbReference type="STRING" id="1798228.SAMN05216574_10676"/>
<reference evidence="2" key="1">
    <citation type="submission" date="2016-10" db="EMBL/GenBank/DDBJ databases">
        <authorList>
            <person name="Varghese N."/>
            <person name="Submissions S."/>
        </authorList>
    </citation>
    <scope>NUCLEOTIDE SEQUENCE [LARGE SCALE GENOMIC DNA]</scope>
    <source>
        <strain evidence="2">DSM 46838</strain>
    </source>
</reference>
<protein>
    <submittedName>
        <fullName evidence="1">Uncharacterized protein</fullName>
    </submittedName>
</protein>
<proteinExistence type="predicted"/>
<evidence type="ECO:0000313" key="1">
    <source>
        <dbReference type="EMBL" id="SFE82539.1"/>
    </source>
</evidence>
<sequence length="69" mass="7444">MAVSDDRSAALVIRVWLEDDDRFRARLTAVDADGAGEDLTVAVASSPGDAVDALRQWLDEFVRHGTNTG</sequence>